<gene>
    <name evidence="2" type="ORF">KDAU_48220</name>
</gene>
<keyword evidence="1" id="KW-0812">Transmembrane</keyword>
<reference evidence="3" key="1">
    <citation type="submission" date="2018-12" db="EMBL/GenBank/DDBJ databases">
        <title>Tengunoibacter tsumagoiensis gen. nov., sp. nov., Dictyobacter kobayashii sp. nov., D. alpinus sp. nov., and D. joshuensis sp. nov. and description of Dictyobacteraceae fam. nov. within the order Ktedonobacterales isolated from Tengu-no-mugimeshi.</title>
        <authorList>
            <person name="Wang C.M."/>
            <person name="Zheng Y."/>
            <person name="Sakai Y."/>
            <person name="Toyoda A."/>
            <person name="Minakuchi Y."/>
            <person name="Abe K."/>
            <person name="Yokota A."/>
            <person name="Yabe S."/>
        </authorList>
    </citation>
    <scope>NUCLEOTIDE SEQUENCE [LARGE SCALE GENOMIC DNA]</scope>
    <source>
        <strain evidence="3">S-27</strain>
    </source>
</reference>
<proteinExistence type="predicted"/>
<keyword evidence="1" id="KW-1133">Transmembrane helix</keyword>
<keyword evidence="1" id="KW-0472">Membrane</keyword>
<accession>A0A401ZKW9</accession>
<comment type="caution">
    <text evidence="2">The sequence shown here is derived from an EMBL/GenBank/DDBJ whole genome shotgun (WGS) entry which is preliminary data.</text>
</comment>
<keyword evidence="3" id="KW-1185">Reference proteome</keyword>
<feature type="transmembrane region" description="Helical" evidence="1">
    <location>
        <begin position="14"/>
        <end position="32"/>
    </location>
</feature>
<evidence type="ECO:0000313" key="2">
    <source>
        <dbReference type="EMBL" id="GCE07493.1"/>
    </source>
</evidence>
<organism evidence="2 3">
    <name type="scientific">Dictyobacter aurantiacus</name>
    <dbReference type="NCBI Taxonomy" id="1936993"/>
    <lineage>
        <taxon>Bacteria</taxon>
        <taxon>Bacillati</taxon>
        <taxon>Chloroflexota</taxon>
        <taxon>Ktedonobacteria</taxon>
        <taxon>Ktedonobacterales</taxon>
        <taxon>Dictyobacteraceae</taxon>
        <taxon>Dictyobacter</taxon>
    </lineage>
</organism>
<evidence type="ECO:0000313" key="3">
    <source>
        <dbReference type="Proteomes" id="UP000287224"/>
    </source>
</evidence>
<evidence type="ECO:0000256" key="1">
    <source>
        <dbReference type="SAM" id="Phobius"/>
    </source>
</evidence>
<name>A0A401ZKW9_9CHLR</name>
<sequence length="67" mass="7247">MRPDHKAPPPLPRWVKILVIVAIALIVLALILRVTLMPYLESLFGGHTGLDGQAPFVGLLIHGGPFV</sequence>
<dbReference type="EMBL" id="BIFQ01000001">
    <property type="protein sequence ID" value="GCE07493.1"/>
    <property type="molecule type" value="Genomic_DNA"/>
</dbReference>
<dbReference type="AlphaFoldDB" id="A0A401ZKW9"/>
<dbReference type="Proteomes" id="UP000287224">
    <property type="component" value="Unassembled WGS sequence"/>
</dbReference>
<protein>
    <submittedName>
        <fullName evidence="2">Uncharacterized protein</fullName>
    </submittedName>
</protein>